<protein>
    <recommendedName>
        <fullName evidence="2">Peptidase M24 domain-containing protein</fullName>
    </recommendedName>
</protein>
<evidence type="ECO:0000256" key="1">
    <source>
        <dbReference type="SAM" id="MobiDB-lite"/>
    </source>
</evidence>
<dbReference type="EMBL" id="JAIQCJ010001998">
    <property type="protein sequence ID" value="KAJ8786104.1"/>
    <property type="molecule type" value="Genomic_DNA"/>
</dbReference>
<name>A0AB34H392_ESCRO</name>
<feature type="domain" description="Peptidase M24" evidence="2">
    <location>
        <begin position="14"/>
        <end position="68"/>
    </location>
</feature>
<feature type="region of interest" description="Disordered" evidence="1">
    <location>
        <begin position="61"/>
        <end position="80"/>
    </location>
</feature>
<dbReference type="InterPro" id="IPR000994">
    <property type="entry name" value="Pept_M24"/>
</dbReference>
<organism evidence="3 4">
    <name type="scientific">Eschrichtius robustus</name>
    <name type="common">California gray whale</name>
    <name type="synonym">Eschrichtius gibbosus</name>
    <dbReference type="NCBI Taxonomy" id="9764"/>
    <lineage>
        <taxon>Eukaryota</taxon>
        <taxon>Metazoa</taxon>
        <taxon>Chordata</taxon>
        <taxon>Craniata</taxon>
        <taxon>Vertebrata</taxon>
        <taxon>Euteleostomi</taxon>
        <taxon>Mammalia</taxon>
        <taxon>Eutheria</taxon>
        <taxon>Laurasiatheria</taxon>
        <taxon>Artiodactyla</taxon>
        <taxon>Whippomorpha</taxon>
        <taxon>Cetacea</taxon>
        <taxon>Mysticeti</taxon>
        <taxon>Eschrichtiidae</taxon>
        <taxon>Eschrichtius</taxon>
    </lineage>
</organism>
<dbReference type="AlphaFoldDB" id="A0AB34H392"/>
<dbReference type="InterPro" id="IPR036005">
    <property type="entry name" value="Creatinase/aminopeptidase-like"/>
</dbReference>
<proteinExistence type="predicted"/>
<accession>A0AB34H392</accession>
<dbReference type="PANTHER" id="PTHR43330:SF8">
    <property type="entry name" value="METHIONINE AMINOPEPTIDASE 1D, MITOCHONDRIAL"/>
    <property type="match status" value="1"/>
</dbReference>
<sequence length="80" mass="8744">MCYVMVVLTVDLSRTGDIINFEVTVYHNGYCGATSETFSVVNVDECGEKLVEVARRCRDEATEAGRAGFPSLSLETQSTT</sequence>
<comment type="caution">
    <text evidence="3">The sequence shown here is derived from an EMBL/GenBank/DDBJ whole genome shotgun (WGS) entry which is preliminary data.</text>
</comment>
<dbReference type="GO" id="GO:0070006">
    <property type="term" value="F:metalloaminopeptidase activity"/>
    <property type="evidence" value="ECO:0007669"/>
    <property type="project" value="TreeGrafter"/>
</dbReference>
<evidence type="ECO:0000259" key="2">
    <source>
        <dbReference type="Pfam" id="PF00557"/>
    </source>
</evidence>
<dbReference type="PANTHER" id="PTHR43330">
    <property type="entry name" value="METHIONINE AMINOPEPTIDASE"/>
    <property type="match status" value="1"/>
</dbReference>
<dbReference type="Pfam" id="PF00557">
    <property type="entry name" value="Peptidase_M24"/>
    <property type="match status" value="1"/>
</dbReference>
<dbReference type="Gene3D" id="3.90.230.10">
    <property type="entry name" value="Creatinase/methionine aminopeptidase superfamily"/>
    <property type="match status" value="1"/>
</dbReference>
<evidence type="ECO:0000313" key="3">
    <source>
        <dbReference type="EMBL" id="KAJ8786104.1"/>
    </source>
</evidence>
<evidence type="ECO:0000313" key="4">
    <source>
        <dbReference type="Proteomes" id="UP001159641"/>
    </source>
</evidence>
<reference evidence="3 4" key="1">
    <citation type="submission" date="2022-11" db="EMBL/GenBank/DDBJ databases">
        <title>Whole genome sequence of Eschrichtius robustus ER-17-0199.</title>
        <authorList>
            <person name="Bruniche-Olsen A."/>
            <person name="Black A.N."/>
            <person name="Fields C.J."/>
            <person name="Walden K."/>
            <person name="Dewoody J.A."/>
        </authorList>
    </citation>
    <scope>NUCLEOTIDE SEQUENCE [LARGE SCALE GENOMIC DNA]</scope>
    <source>
        <strain evidence="3">ER-17-0199</strain>
        <tissue evidence="3">Blubber</tissue>
    </source>
</reference>
<dbReference type="SUPFAM" id="SSF55920">
    <property type="entry name" value="Creatinase/aminopeptidase"/>
    <property type="match status" value="1"/>
</dbReference>
<dbReference type="Proteomes" id="UP001159641">
    <property type="component" value="Unassembled WGS sequence"/>
</dbReference>
<keyword evidence="4" id="KW-1185">Reference proteome</keyword>
<gene>
    <name evidence="3" type="ORF">J1605_006538</name>
</gene>